<protein>
    <submittedName>
        <fullName evidence="1">Uncharacterized protein</fullName>
    </submittedName>
</protein>
<reference evidence="1 2" key="1">
    <citation type="submission" date="2015-01" db="EMBL/GenBank/DDBJ databases">
        <title>Evolution of Trichinella species and genotypes.</title>
        <authorList>
            <person name="Korhonen P.K."/>
            <person name="Edoardo P."/>
            <person name="Giuseppe L.R."/>
            <person name="Gasser R.B."/>
        </authorList>
    </citation>
    <scope>NUCLEOTIDE SEQUENCE [LARGE SCALE GENOMIC DNA]</scope>
    <source>
        <strain evidence="1">ISS1029</strain>
    </source>
</reference>
<accession>A0A0V1H8X2</accession>
<keyword evidence="2" id="KW-1185">Reference proteome</keyword>
<evidence type="ECO:0000313" key="1">
    <source>
        <dbReference type="EMBL" id="KRZ06849.1"/>
    </source>
</evidence>
<proteinExistence type="predicted"/>
<dbReference type="Proteomes" id="UP000055024">
    <property type="component" value="Unassembled WGS sequence"/>
</dbReference>
<dbReference type="AlphaFoldDB" id="A0A0V1H8X2"/>
<sequence>MACLWPVQLTLSNVLTFARYFNYRMHFTPASKHYQSMTISSDSCNMALLIMSRGYTSLLNCFLTTFKRKVCYGNHLQKKLKFIKI</sequence>
<name>A0A0V1H8X2_9BILA</name>
<evidence type="ECO:0000313" key="2">
    <source>
        <dbReference type="Proteomes" id="UP000055024"/>
    </source>
</evidence>
<organism evidence="1 2">
    <name type="scientific">Trichinella zimbabwensis</name>
    <dbReference type="NCBI Taxonomy" id="268475"/>
    <lineage>
        <taxon>Eukaryota</taxon>
        <taxon>Metazoa</taxon>
        <taxon>Ecdysozoa</taxon>
        <taxon>Nematoda</taxon>
        <taxon>Enoplea</taxon>
        <taxon>Dorylaimia</taxon>
        <taxon>Trichinellida</taxon>
        <taxon>Trichinellidae</taxon>
        <taxon>Trichinella</taxon>
    </lineage>
</organism>
<comment type="caution">
    <text evidence="1">The sequence shown here is derived from an EMBL/GenBank/DDBJ whole genome shotgun (WGS) entry which is preliminary data.</text>
</comment>
<dbReference type="EMBL" id="JYDP01000112">
    <property type="protein sequence ID" value="KRZ06849.1"/>
    <property type="molecule type" value="Genomic_DNA"/>
</dbReference>
<gene>
    <name evidence="1" type="ORF">T11_2792</name>
</gene>